<name>A0A9E7FGJ4_9LILI</name>
<evidence type="ECO:0000256" key="1">
    <source>
        <dbReference type="SAM" id="MobiDB-lite"/>
    </source>
</evidence>
<protein>
    <submittedName>
        <fullName evidence="2">Uncharacterized protein</fullName>
    </submittedName>
</protein>
<accession>A0A9E7FGJ4</accession>
<dbReference type="Proteomes" id="UP001055439">
    <property type="component" value="Chromosome 4"/>
</dbReference>
<feature type="compositionally biased region" description="Basic and acidic residues" evidence="1">
    <location>
        <begin position="144"/>
        <end position="174"/>
    </location>
</feature>
<sequence length="279" mass="30414">MPCPTVGSDRCVSAAHGNSPRSIPAVHFDSPKTISAAAPRPPEPPCRDDDGSEEECEDDQDEKDRRRLSDGRILTLYPADGRAHRERVRRISGKDQQRVSSLDSTLSSSDVDELERIEPGTARAGAVQEDQLHGVPAAVAHPGPGKEAEPEGREGEVRVPLRGAEERAGAVKEDDSGEEEEGKKGGGKPRRRGEWDMAAGRRRNAPPGGRSCRTSKSWSGSSPLRMASAARVTLGGSDDLNEHLVLLHFRDPDTLVEPQQVRCTVIALSLFLWKNWQRL</sequence>
<dbReference type="EMBL" id="CP097506">
    <property type="protein sequence ID" value="URD95153.1"/>
    <property type="molecule type" value="Genomic_DNA"/>
</dbReference>
<evidence type="ECO:0000313" key="2">
    <source>
        <dbReference type="EMBL" id="URD95153.1"/>
    </source>
</evidence>
<proteinExistence type="predicted"/>
<reference evidence="2" key="1">
    <citation type="submission" date="2022-05" db="EMBL/GenBank/DDBJ databases">
        <title>The Musa troglodytarum L. genome provides insights into the mechanism of non-climacteric behaviour and enrichment of carotenoids.</title>
        <authorList>
            <person name="Wang J."/>
        </authorList>
    </citation>
    <scope>NUCLEOTIDE SEQUENCE</scope>
    <source>
        <tissue evidence="2">Leaf</tissue>
    </source>
</reference>
<feature type="compositionally biased region" description="Low complexity" evidence="1">
    <location>
        <begin position="99"/>
        <end position="109"/>
    </location>
</feature>
<dbReference type="AlphaFoldDB" id="A0A9E7FGJ4"/>
<organism evidence="2 3">
    <name type="scientific">Musa troglodytarum</name>
    <name type="common">fe'i banana</name>
    <dbReference type="NCBI Taxonomy" id="320322"/>
    <lineage>
        <taxon>Eukaryota</taxon>
        <taxon>Viridiplantae</taxon>
        <taxon>Streptophyta</taxon>
        <taxon>Embryophyta</taxon>
        <taxon>Tracheophyta</taxon>
        <taxon>Spermatophyta</taxon>
        <taxon>Magnoliopsida</taxon>
        <taxon>Liliopsida</taxon>
        <taxon>Zingiberales</taxon>
        <taxon>Musaceae</taxon>
        <taxon>Musa</taxon>
    </lineage>
</organism>
<evidence type="ECO:0000313" key="3">
    <source>
        <dbReference type="Proteomes" id="UP001055439"/>
    </source>
</evidence>
<gene>
    <name evidence="2" type="ORF">MUK42_31951</name>
</gene>
<keyword evidence="3" id="KW-1185">Reference proteome</keyword>
<feature type="compositionally biased region" description="Acidic residues" evidence="1">
    <location>
        <begin position="50"/>
        <end position="61"/>
    </location>
</feature>
<feature type="compositionally biased region" description="Polar residues" evidence="1">
    <location>
        <begin position="212"/>
        <end position="222"/>
    </location>
</feature>
<feature type="region of interest" description="Disordered" evidence="1">
    <location>
        <begin position="1"/>
        <end position="224"/>
    </location>
</feature>